<evidence type="ECO:0000256" key="5">
    <source>
        <dbReference type="ARBA" id="ARBA00019973"/>
    </source>
</evidence>
<evidence type="ECO:0000259" key="10">
    <source>
        <dbReference type="PROSITE" id="PS50011"/>
    </source>
</evidence>
<gene>
    <name evidence="11" type="ORF">AAFC00_001978</name>
</gene>
<evidence type="ECO:0000256" key="1">
    <source>
        <dbReference type="ARBA" id="ARBA00003747"/>
    </source>
</evidence>
<feature type="domain" description="Protein kinase" evidence="10">
    <location>
        <begin position="1"/>
        <end position="272"/>
    </location>
</feature>
<dbReference type="InterPro" id="IPR000719">
    <property type="entry name" value="Prot_kinase_dom"/>
</dbReference>
<dbReference type="Gene3D" id="1.10.510.10">
    <property type="entry name" value="Transferase(Phosphotransferase) domain 1"/>
    <property type="match status" value="1"/>
</dbReference>
<evidence type="ECO:0000256" key="6">
    <source>
        <dbReference type="ARBA" id="ARBA00030980"/>
    </source>
</evidence>
<reference evidence="11 12" key="1">
    <citation type="submission" date="2024-07" db="EMBL/GenBank/DDBJ databases">
        <title>Draft sequence of the Neodothiora populina.</title>
        <authorList>
            <person name="Drown D.D."/>
            <person name="Schuette U.S."/>
            <person name="Buechlein A.B."/>
            <person name="Rusch D.R."/>
            <person name="Winton L.W."/>
            <person name="Adams G.A."/>
        </authorList>
    </citation>
    <scope>NUCLEOTIDE SEQUENCE [LARGE SCALE GENOMIC DNA]</scope>
    <source>
        <strain evidence="11 12">CPC 39397</strain>
    </source>
</reference>
<evidence type="ECO:0000256" key="8">
    <source>
        <dbReference type="ARBA" id="ARBA00047899"/>
    </source>
</evidence>
<evidence type="ECO:0000256" key="2">
    <source>
        <dbReference type="ARBA" id="ARBA00011534"/>
    </source>
</evidence>
<keyword evidence="12" id="KW-1185">Reference proteome</keyword>
<dbReference type="Pfam" id="PF00069">
    <property type="entry name" value="Pkinase"/>
    <property type="match status" value="1"/>
</dbReference>
<comment type="function">
    <text evidence="1">Component of the EKC/KEOPS complex that is required for the formation of a threonylcarbamoyl group on adenosine at position 37 (t(6)A37) in tRNAs that read codons beginning with adenine. The complex is probably involved in the transfer of the threonylcarbamoyl moiety of threonylcarbamoyl-AMP (TC-AMP) to the N6 group of A37. BUD32 has ATPase activity in the context of the EKC/KEOPS complex and likely plays a supporting role to the catalytic subunit KAE1. The EKC/KEOPS complex also promotes both telomere uncapping and telomere elongation. The complex is required for efficient recruitment of transcriptional coactivators.</text>
</comment>
<dbReference type="PROSITE" id="PS50011">
    <property type="entry name" value="PROTEIN_KINASE_DOM"/>
    <property type="match status" value="1"/>
</dbReference>
<dbReference type="EMBL" id="JBFMKM010000001">
    <property type="protein sequence ID" value="KAL1311909.1"/>
    <property type="molecule type" value="Genomic_DNA"/>
</dbReference>
<evidence type="ECO:0000256" key="7">
    <source>
        <dbReference type="ARBA" id="ARBA00033194"/>
    </source>
</evidence>
<dbReference type="GeneID" id="95975680"/>
<comment type="subunit">
    <text evidence="2">Component of the EKC/KEOPS complex composed of at least BUD32, CGI121, GON7, KAE1 and PCC1; the whole complex dimerizes.</text>
</comment>
<protein>
    <recommendedName>
        <fullName evidence="5">EKC/KEOPS complex subunit BUD32</fullName>
        <ecNumber evidence="3">2.7.11.1</ecNumber>
    </recommendedName>
    <alternativeName>
        <fullName evidence="6 7">Atypical Serine/threonine protein kinase BUD32</fullName>
    </alternativeName>
    <alternativeName>
        <fullName evidence="4">EKC/KEOPS complex subunit bud32</fullName>
    </alternativeName>
</protein>
<comment type="catalytic activity">
    <reaction evidence="8">
        <text>L-threonyl-[protein] + ATP = O-phospho-L-threonyl-[protein] + ADP + H(+)</text>
        <dbReference type="Rhea" id="RHEA:46608"/>
        <dbReference type="Rhea" id="RHEA-COMP:11060"/>
        <dbReference type="Rhea" id="RHEA-COMP:11605"/>
        <dbReference type="ChEBI" id="CHEBI:15378"/>
        <dbReference type="ChEBI" id="CHEBI:30013"/>
        <dbReference type="ChEBI" id="CHEBI:30616"/>
        <dbReference type="ChEBI" id="CHEBI:61977"/>
        <dbReference type="ChEBI" id="CHEBI:456216"/>
        <dbReference type="EC" id="2.7.11.1"/>
    </reaction>
</comment>
<dbReference type="PROSITE" id="PS00109">
    <property type="entry name" value="PROTEIN_KINASE_TYR"/>
    <property type="match status" value="1"/>
</dbReference>
<dbReference type="CDD" id="cd00180">
    <property type="entry name" value="PKc"/>
    <property type="match status" value="1"/>
</dbReference>
<comment type="catalytic activity">
    <reaction evidence="9">
        <text>L-seryl-[protein] + ATP = O-phospho-L-seryl-[protein] + ADP + H(+)</text>
        <dbReference type="Rhea" id="RHEA:17989"/>
        <dbReference type="Rhea" id="RHEA-COMP:9863"/>
        <dbReference type="Rhea" id="RHEA-COMP:11604"/>
        <dbReference type="ChEBI" id="CHEBI:15378"/>
        <dbReference type="ChEBI" id="CHEBI:29999"/>
        <dbReference type="ChEBI" id="CHEBI:30616"/>
        <dbReference type="ChEBI" id="CHEBI:83421"/>
        <dbReference type="ChEBI" id="CHEBI:456216"/>
        <dbReference type="EC" id="2.7.11.1"/>
    </reaction>
</comment>
<accession>A0ABR3PQT5</accession>
<comment type="caution">
    <text evidence="11">The sequence shown here is derived from an EMBL/GenBank/DDBJ whole genome shotgun (WGS) entry which is preliminary data.</text>
</comment>
<dbReference type="SUPFAM" id="SSF56112">
    <property type="entry name" value="Protein kinase-like (PK-like)"/>
    <property type="match status" value="1"/>
</dbReference>
<name>A0ABR3PQT5_9PEZI</name>
<dbReference type="InterPro" id="IPR011009">
    <property type="entry name" value="Kinase-like_dom_sf"/>
</dbReference>
<evidence type="ECO:0000256" key="9">
    <source>
        <dbReference type="ARBA" id="ARBA00048679"/>
    </source>
</evidence>
<dbReference type="InterPro" id="IPR008266">
    <property type="entry name" value="Tyr_kinase_AS"/>
</dbReference>
<evidence type="ECO:0000256" key="3">
    <source>
        <dbReference type="ARBA" id="ARBA00012513"/>
    </source>
</evidence>
<dbReference type="RefSeq" id="XP_069204757.1">
    <property type="nucleotide sequence ID" value="XM_069347968.1"/>
</dbReference>
<dbReference type="PANTHER" id="PTHR44167">
    <property type="entry name" value="OVARIAN-SPECIFIC SERINE/THREONINE-PROTEIN KINASE LOK-RELATED"/>
    <property type="match status" value="1"/>
</dbReference>
<dbReference type="Proteomes" id="UP001562354">
    <property type="component" value="Unassembled WGS sequence"/>
</dbReference>
<evidence type="ECO:0000313" key="11">
    <source>
        <dbReference type="EMBL" id="KAL1311909.1"/>
    </source>
</evidence>
<dbReference type="EC" id="2.7.11.1" evidence="3"/>
<dbReference type="PANTHER" id="PTHR44167:SF24">
    <property type="entry name" value="SERINE_THREONINE-PROTEIN KINASE CHK2"/>
    <property type="match status" value="1"/>
</dbReference>
<evidence type="ECO:0000256" key="4">
    <source>
        <dbReference type="ARBA" id="ARBA00013948"/>
    </source>
</evidence>
<organism evidence="11 12">
    <name type="scientific">Neodothiora populina</name>
    <dbReference type="NCBI Taxonomy" id="2781224"/>
    <lineage>
        <taxon>Eukaryota</taxon>
        <taxon>Fungi</taxon>
        <taxon>Dikarya</taxon>
        <taxon>Ascomycota</taxon>
        <taxon>Pezizomycotina</taxon>
        <taxon>Dothideomycetes</taxon>
        <taxon>Dothideomycetidae</taxon>
        <taxon>Dothideales</taxon>
        <taxon>Dothioraceae</taxon>
        <taxon>Neodothiora</taxon>
    </lineage>
</organism>
<sequence length="274" mass="31309">MDVINRGSTAVVKRYGHGVVIKCPDRPSGHDNIDYPEIEKQILDILGPHPRIINFLGYSAEPIGLLFTEANCGDLQRYLDSNNELIRETLRLKWRLQAAEAIAYLHSKGVIHSDLRPENFLLHIYNDNDGPELLLSDFGGSYYEKDGRIIDGNHLPDAGFFNPTKPWISTEDTDIFALGSVFYTIMTGHWPYKLPGPFDSVKDQEQYEEKVNEQFTKRAFPPIEDLVGGDIIHECWTEKIDDARTIVSRHKSLIQKGEQERRGLIGLAYKWLLK</sequence>
<evidence type="ECO:0000313" key="12">
    <source>
        <dbReference type="Proteomes" id="UP001562354"/>
    </source>
</evidence>
<proteinExistence type="predicted"/>